<name>A0A2W5EYH3_9SPHI</name>
<comment type="subcellular location">
    <subcellularLocation>
        <location evidence="1">Cell envelope</location>
    </subcellularLocation>
</comment>
<dbReference type="InterPro" id="IPR001505">
    <property type="entry name" value="Copper_CuA"/>
</dbReference>
<dbReference type="InterPro" id="IPR002429">
    <property type="entry name" value="CcO_II-like_C"/>
</dbReference>
<dbReference type="AlphaFoldDB" id="A0A2W5EYH3"/>
<organism evidence="6 7">
    <name type="scientific">Pseudopedobacter saltans</name>
    <dbReference type="NCBI Taxonomy" id="151895"/>
    <lineage>
        <taxon>Bacteria</taxon>
        <taxon>Pseudomonadati</taxon>
        <taxon>Bacteroidota</taxon>
        <taxon>Sphingobacteriia</taxon>
        <taxon>Sphingobacteriales</taxon>
        <taxon>Sphingobacteriaceae</taxon>
        <taxon>Pseudopedobacter</taxon>
    </lineage>
</organism>
<dbReference type="GO" id="GO:0004129">
    <property type="term" value="F:cytochrome-c oxidase activity"/>
    <property type="evidence" value="ECO:0007669"/>
    <property type="project" value="InterPro"/>
</dbReference>
<dbReference type="Pfam" id="PF00116">
    <property type="entry name" value="COX2"/>
    <property type="match status" value="1"/>
</dbReference>
<evidence type="ECO:0000256" key="1">
    <source>
        <dbReference type="ARBA" id="ARBA00004196"/>
    </source>
</evidence>
<dbReference type="PANTHER" id="PTHR42838">
    <property type="entry name" value="CYTOCHROME C OXIDASE SUBUNIT II"/>
    <property type="match status" value="1"/>
</dbReference>
<keyword evidence="4" id="KW-0472">Membrane</keyword>
<dbReference type="CDD" id="cd13913">
    <property type="entry name" value="ba3_CcO_II_C"/>
    <property type="match status" value="1"/>
</dbReference>
<feature type="transmembrane region" description="Helical" evidence="4">
    <location>
        <begin position="7"/>
        <end position="28"/>
    </location>
</feature>
<dbReference type="GO" id="GO:0030313">
    <property type="term" value="C:cell envelope"/>
    <property type="evidence" value="ECO:0007669"/>
    <property type="project" value="UniProtKB-SubCell"/>
</dbReference>
<dbReference type="Proteomes" id="UP000249645">
    <property type="component" value="Unassembled WGS sequence"/>
</dbReference>
<keyword evidence="3" id="KW-0186">Copper</keyword>
<evidence type="ECO:0000256" key="3">
    <source>
        <dbReference type="ARBA" id="ARBA00023008"/>
    </source>
</evidence>
<dbReference type="GO" id="GO:0016020">
    <property type="term" value="C:membrane"/>
    <property type="evidence" value="ECO:0007669"/>
    <property type="project" value="InterPro"/>
</dbReference>
<dbReference type="PROSITE" id="PS00078">
    <property type="entry name" value="COX2"/>
    <property type="match status" value="1"/>
</dbReference>
<protein>
    <submittedName>
        <fullName evidence="6">Cytochrome C oxidase subunit II</fullName>
    </submittedName>
</protein>
<gene>
    <name evidence="6" type="ORF">DI598_08775</name>
</gene>
<evidence type="ECO:0000259" key="5">
    <source>
        <dbReference type="PROSITE" id="PS50857"/>
    </source>
</evidence>
<dbReference type="Gene3D" id="2.60.40.420">
    <property type="entry name" value="Cupredoxins - blue copper proteins"/>
    <property type="match status" value="1"/>
</dbReference>
<accession>A0A2W5EYH3</accession>
<evidence type="ECO:0000256" key="2">
    <source>
        <dbReference type="ARBA" id="ARBA00022723"/>
    </source>
</evidence>
<reference evidence="6 7" key="1">
    <citation type="submission" date="2017-11" db="EMBL/GenBank/DDBJ databases">
        <title>Infants hospitalized years apart are colonized by the same room-sourced microbial strains.</title>
        <authorList>
            <person name="Brooks B."/>
            <person name="Olm M.R."/>
            <person name="Firek B.A."/>
            <person name="Baker R."/>
            <person name="Thomas B.C."/>
            <person name="Morowitz M.J."/>
            <person name="Banfield J.F."/>
        </authorList>
    </citation>
    <scope>NUCLEOTIDE SEQUENCE [LARGE SCALE GENOMIC DNA]</scope>
    <source>
        <strain evidence="6">S2_009_000_R2_76</strain>
    </source>
</reference>
<dbReference type="PANTHER" id="PTHR42838:SF2">
    <property type="entry name" value="NITROUS-OXIDE REDUCTASE"/>
    <property type="match status" value="1"/>
</dbReference>
<dbReference type="InterPro" id="IPR051403">
    <property type="entry name" value="NosZ/Cyto_c_oxidase_sub2"/>
</dbReference>
<sequence>MNKYEQRAIIVAGCLMGVFLFALLYNAFSRKIDVPSCTPYSAKFEKAQVKKVDDNRYEVYVIAHMWTYDPGDISIPAGSTVDFFLTSTDVVHGFEITRKDINLMAVPGGITQKTVVFNEPGKYNIVCNEYCGYNHQNMLGEITVTY</sequence>
<dbReference type="InterPro" id="IPR008972">
    <property type="entry name" value="Cupredoxin"/>
</dbReference>
<dbReference type="EMBL" id="QFOI01000131">
    <property type="protein sequence ID" value="PZP49035.1"/>
    <property type="molecule type" value="Genomic_DNA"/>
</dbReference>
<evidence type="ECO:0000313" key="7">
    <source>
        <dbReference type="Proteomes" id="UP000249645"/>
    </source>
</evidence>
<dbReference type="SUPFAM" id="SSF49503">
    <property type="entry name" value="Cupredoxins"/>
    <property type="match status" value="1"/>
</dbReference>
<comment type="caution">
    <text evidence="6">The sequence shown here is derived from an EMBL/GenBank/DDBJ whole genome shotgun (WGS) entry which is preliminary data.</text>
</comment>
<dbReference type="PROSITE" id="PS50857">
    <property type="entry name" value="COX2_CUA"/>
    <property type="match status" value="1"/>
</dbReference>
<proteinExistence type="predicted"/>
<keyword evidence="4" id="KW-1133">Transmembrane helix</keyword>
<evidence type="ECO:0000313" key="6">
    <source>
        <dbReference type="EMBL" id="PZP49035.1"/>
    </source>
</evidence>
<keyword evidence="4" id="KW-0812">Transmembrane</keyword>
<evidence type="ECO:0000256" key="4">
    <source>
        <dbReference type="SAM" id="Phobius"/>
    </source>
</evidence>
<feature type="domain" description="Cytochrome oxidase subunit II copper A binding" evidence="5">
    <location>
        <begin position="54"/>
        <end position="146"/>
    </location>
</feature>
<dbReference type="GO" id="GO:0005507">
    <property type="term" value="F:copper ion binding"/>
    <property type="evidence" value="ECO:0007669"/>
    <property type="project" value="InterPro"/>
</dbReference>
<dbReference type="InterPro" id="IPR034214">
    <property type="entry name" value="Ba3_CcO_II_C"/>
</dbReference>
<keyword evidence="2" id="KW-0479">Metal-binding</keyword>